<evidence type="ECO:0000256" key="6">
    <source>
        <dbReference type="ARBA" id="ARBA00023157"/>
    </source>
</evidence>
<proteinExistence type="predicted"/>
<evidence type="ECO:0000259" key="12">
    <source>
        <dbReference type="PROSITE" id="PS50050"/>
    </source>
</evidence>
<evidence type="ECO:0000256" key="7">
    <source>
        <dbReference type="ARBA" id="ARBA00023170"/>
    </source>
</evidence>
<dbReference type="AlphaFoldDB" id="A0A803XSF9"/>
<dbReference type="InterPro" id="IPR034024">
    <property type="entry name" value="TNFRSF10_N"/>
</dbReference>
<keyword evidence="8" id="KW-0325">Glycoprotein</keyword>
<dbReference type="InterPro" id="IPR052491">
    <property type="entry name" value="TNFRSF10"/>
</dbReference>
<dbReference type="InterPro" id="IPR034029">
    <property type="entry name" value="TNFRSF10A/B_death"/>
</dbReference>
<feature type="domain" description="Death" evidence="11">
    <location>
        <begin position="288"/>
        <end position="357"/>
    </location>
</feature>
<dbReference type="Gene3D" id="2.10.50.10">
    <property type="entry name" value="Tumor Necrosis Factor Receptor, subunit A, domain 2"/>
    <property type="match status" value="3"/>
</dbReference>
<evidence type="ECO:0000256" key="5">
    <source>
        <dbReference type="ARBA" id="ARBA00023136"/>
    </source>
</evidence>
<dbReference type="SUPFAM" id="SSF47986">
    <property type="entry name" value="DEATH domain"/>
    <property type="match status" value="1"/>
</dbReference>
<dbReference type="FunFam" id="2.10.50.10:FF:000004">
    <property type="entry name" value="Tumor necrosis factor receptor superfamily member 6"/>
    <property type="match status" value="1"/>
</dbReference>
<evidence type="ECO:0000256" key="3">
    <source>
        <dbReference type="ARBA" id="ARBA00022729"/>
    </source>
</evidence>
<feature type="signal peptide" evidence="9">
    <location>
        <begin position="1"/>
        <end position="24"/>
    </location>
</feature>
<keyword evidence="14" id="KW-1185">Reference proteome</keyword>
<dbReference type="InParanoid" id="A0A803XSF9"/>
<comment type="caution">
    <text evidence="10">Lacks conserved residue(s) required for the propagation of feature annotation.</text>
</comment>
<evidence type="ECO:0000259" key="11">
    <source>
        <dbReference type="PROSITE" id="PS50017"/>
    </source>
</evidence>
<dbReference type="PROSITE" id="PS00652">
    <property type="entry name" value="TNFR_NGFR_1"/>
    <property type="match status" value="1"/>
</dbReference>
<comment type="function">
    <text evidence="9">Receptor for the cytotoxic ligand TNFSF10/TRAIL. The adapter molecule FADD recruits caspase-8 to the activated receptor. The resulting death-inducing signaling complex (DISC) performs caspase-8 proteolytic activation which initiates the subsequent cascade of caspases (aspartate-specific cysteine proteases) mediating apoptosis.</text>
</comment>
<dbReference type="GO" id="GO:0045569">
    <property type="term" value="F:TRAIL binding"/>
    <property type="evidence" value="ECO:0007669"/>
    <property type="project" value="UniProtKB-UniRule"/>
</dbReference>
<feature type="repeat" description="TNFR-Cys" evidence="10">
    <location>
        <begin position="102"/>
        <end position="143"/>
    </location>
</feature>
<evidence type="ECO:0000256" key="8">
    <source>
        <dbReference type="ARBA" id="ARBA00023180"/>
    </source>
</evidence>
<keyword evidence="3 9" id="KW-0732">Signal</keyword>
<dbReference type="GO" id="GO:0005886">
    <property type="term" value="C:plasma membrane"/>
    <property type="evidence" value="ECO:0007669"/>
    <property type="project" value="UniProtKB-UniRule"/>
</dbReference>
<dbReference type="Bgee" id="ENSMGAG00000001239">
    <property type="expression patterns" value="Expressed in cecal tonsil and 17 other cell types or tissues"/>
</dbReference>
<reference evidence="13" key="3">
    <citation type="submission" date="2025-09" db="UniProtKB">
        <authorList>
            <consortium name="Ensembl"/>
        </authorList>
    </citation>
    <scope>IDENTIFICATION</scope>
</reference>
<keyword evidence="7 9" id="KW-0675">Receptor</keyword>
<keyword evidence="5 9" id="KW-0472">Membrane</keyword>
<keyword evidence="9" id="KW-1133">Transmembrane helix</keyword>
<reference evidence="13 14" key="1">
    <citation type="journal article" date="2010" name="PLoS Biol.">
        <title>Multi-platform next-generation sequencing of the domestic turkey (Meleagris gallopavo): genome assembly and analysis.</title>
        <authorList>
            <person name="Dalloul R.A."/>
            <person name="Long J.A."/>
            <person name="Zimin A.V."/>
            <person name="Aslam L."/>
            <person name="Beal K."/>
            <person name="Blomberg L.A."/>
            <person name="Bouffard P."/>
            <person name="Burt D.W."/>
            <person name="Crasta O."/>
            <person name="Crooijmans R.P."/>
            <person name="Cooper K."/>
            <person name="Coulombe R.A."/>
            <person name="De S."/>
            <person name="Delany M.E."/>
            <person name="Dodgson J.B."/>
            <person name="Dong J.J."/>
            <person name="Evans C."/>
            <person name="Frederickson K.M."/>
            <person name="Flicek P."/>
            <person name="Florea L."/>
            <person name="Folkerts O."/>
            <person name="Groenen M.A."/>
            <person name="Harkins T.T."/>
            <person name="Herrero J."/>
            <person name="Hoffmann S."/>
            <person name="Megens H.J."/>
            <person name="Jiang A."/>
            <person name="de Jong P."/>
            <person name="Kaiser P."/>
            <person name="Kim H."/>
            <person name="Kim K.W."/>
            <person name="Kim S."/>
            <person name="Langenberger D."/>
            <person name="Lee M.K."/>
            <person name="Lee T."/>
            <person name="Mane S."/>
            <person name="Marcais G."/>
            <person name="Marz M."/>
            <person name="McElroy A.P."/>
            <person name="Modise T."/>
            <person name="Nefedov M."/>
            <person name="Notredame C."/>
            <person name="Paton I.R."/>
            <person name="Payne W.S."/>
            <person name="Pertea G."/>
            <person name="Prickett D."/>
            <person name="Puiu D."/>
            <person name="Qioa D."/>
            <person name="Raineri E."/>
            <person name="Ruffier M."/>
            <person name="Salzberg S.L."/>
            <person name="Schatz M.C."/>
            <person name="Scheuring C."/>
            <person name="Schmidt C.J."/>
            <person name="Schroeder S."/>
            <person name="Searle S.M."/>
            <person name="Smith E.J."/>
            <person name="Smith J."/>
            <person name="Sonstegard T.S."/>
            <person name="Stadler P.F."/>
            <person name="Tafer H."/>
            <person name="Tu Z.J."/>
            <person name="Van Tassell C.P."/>
            <person name="Vilella A.J."/>
            <person name="Williams K.P."/>
            <person name="Yorke J.A."/>
            <person name="Zhang L."/>
            <person name="Zhang H.B."/>
            <person name="Zhang X."/>
            <person name="Zhang Y."/>
            <person name="Reed K.M."/>
        </authorList>
    </citation>
    <scope>NUCLEOTIDE SEQUENCE [LARGE SCALE GENOMIC DNA]</scope>
</reference>
<reference evidence="13" key="2">
    <citation type="submission" date="2025-08" db="UniProtKB">
        <authorList>
            <consortium name="Ensembl"/>
        </authorList>
    </citation>
    <scope>IDENTIFICATION</scope>
</reference>
<evidence type="ECO:0000256" key="4">
    <source>
        <dbReference type="ARBA" id="ARBA00022737"/>
    </source>
</evidence>
<evidence type="ECO:0000256" key="2">
    <source>
        <dbReference type="ARBA" id="ARBA00022703"/>
    </source>
</evidence>
<feature type="chain" id="PRO_5033201935" evidence="9">
    <location>
        <begin position="25"/>
        <end position="368"/>
    </location>
</feature>
<dbReference type="InterPro" id="IPR020465">
    <property type="entry name" value="TNFR_10"/>
</dbReference>
<feature type="disulfide bond" evidence="10">
    <location>
        <begin position="103"/>
        <end position="118"/>
    </location>
</feature>
<protein>
    <submittedName>
        <fullName evidence="13">Tumor necrosis factor receptor superfamily, member 10b</fullName>
    </submittedName>
</protein>
<gene>
    <name evidence="13" type="primary">TNFRSF10B</name>
</gene>
<dbReference type="Gene3D" id="1.10.533.10">
    <property type="entry name" value="Death Domain, Fas"/>
    <property type="match status" value="1"/>
</dbReference>
<dbReference type="CDD" id="cd08315">
    <property type="entry name" value="Death_TRAILR_DR4_DR5"/>
    <property type="match status" value="1"/>
</dbReference>
<dbReference type="PANTHER" id="PTHR46330">
    <property type="entry name" value="TUMOR NECROSIS FACTOR RECEPTOR SUPERFAMILY MEMBER 10B"/>
    <property type="match status" value="1"/>
</dbReference>
<dbReference type="Pfam" id="PF00020">
    <property type="entry name" value="TNFR_c6"/>
    <property type="match status" value="2"/>
</dbReference>
<dbReference type="Pfam" id="PF00531">
    <property type="entry name" value="Death"/>
    <property type="match status" value="1"/>
</dbReference>
<dbReference type="GO" id="GO:0036462">
    <property type="term" value="P:TRAIL-activated apoptotic signaling pathway"/>
    <property type="evidence" value="ECO:0007669"/>
    <property type="project" value="UniProtKB-UniRule"/>
</dbReference>
<keyword evidence="9" id="KW-0812">Transmembrane</keyword>
<feature type="disulfide bond" evidence="10">
    <location>
        <begin position="125"/>
        <end position="143"/>
    </location>
</feature>
<feature type="disulfide bond" evidence="10">
    <location>
        <begin position="62"/>
        <end position="77"/>
    </location>
</feature>
<feature type="repeat" description="TNFR-Cys" evidence="10">
    <location>
        <begin position="61"/>
        <end position="101"/>
    </location>
</feature>
<dbReference type="InterPro" id="IPR000488">
    <property type="entry name" value="Death_dom"/>
</dbReference>
<dbReference type="GO" id="GO:0009986">
    <property type="term" value="C:cell surface"/>
    <property type="evidence" value="ECO:0007669"/>
    <property type="project" value="TreeGrafter"/>
</dbReference>
<dbReference type="GO" id="GO:0043065">
    <property type="term" value="P:positive regulation of apoptotic process"/>
    <property type="evidence" value="ECO:0007669"/>
    <property type="project" value="TreeGrafter"/>
</dbReference>
<comment type="subcellular location">
    <subcellularLocation>
        <location evidence="1">Membrane</location>
    </subcellularLocation>
</comment>
<accession>A0A803XSF9</accession>
<keyword evidence="6 10" id="KW-1015">Disulfide bond</keyword>
<feature type="transmembrane region" description="Helical" evidence="9">
    <location>
        <begin position="158"/>
        <end position="180"/>
    </location>
</feature>
<dbReference type="GeneTree" id="ENSGT00940000162635"/>
<evidence type="ECO:0000256" key="10">
    <source>
        <dbReference type="PROSITE-ProRule" id="PRU00206"/>
    </source>
</evidence>
<dbReference type="PROSITE" id="PS50017">
    <property type="entry name" value="DEATH_DOMAIN"/>
    <property type="match status" value="1"/>
</dbReference>
<dbReference type="PIRSF" id="PIRSF037867">
    <property type="entry name" value="CD261_antigen"/>
    <property type="match status" value="1"/>
</dbReference>
<keyword evidence="2 9" id="KW-0053">Apoptosis</keyword>
<dbReference type="CDD" id="cd10580">
    <property type="entry name" value="TNFRSF10"/>
    <property type="match status" value="1"/>
</dbReference>
<dbReference type="Proteomes" id="UP000001645">
    <property type="component" value="Chromosome 24"/>
</dbReference>
<evidence type="ECO:0000256" key="9">
    <source>
        <dbReference type="PIRNR" id="PIRNR037867"/>
    </source>
</evidence>
<sequence>MRSAALRFCPVLLLLLAKVHLGSAAAVKKRAVKSDVLKPDPYSKKCPMGTYLANDSSRCLPCKKDEYTEYPNDFPKCLGCRTCREDQVEVSPCNSTRNTRCACKNGTFCLPDHPCEMCQKCQTRCPKGQVRIAACTQQSDLRCGPPLDNSSSFTTTGIIISTMLPVVLVFLLVLLCCCCCRRYSAGSGGVLSRKPRAMVKILLQRMGIQDNNCNEQIYQQQQQQQQQLLTTEQGSEVPRGVEVEVEEVAPRTPNVETQRNLVPVPGKDPITVLSSSFNTFVDLVPFPQWRRFGRALGLRENNLYQAEQNDRESGEPLYQMLIMWLNKEGSKASVNTLLETLSQISLSGVADIIASELIRNGYFQYEVS</sequence>
<evidence type="ECO:0000313" key="14">
    <source>
        <dbReference type="Proteomes" id="UP000001645"/>
    </source>
</evidence>
<feature type="domain" description="TNFR-Cys" evidence="12">
    <location>
        <begin position="102"/>
        <end position="143"/>
    </location>
</feature>
<dbReference type="PROSITE" id="PS50050">
    <property type="entry name" value="TNFR_NGFR_2"/>
    <property type="match status" value="2"/>
</dbReference>
<feature type="domain" description="TNFR-Cys" evidence="12">
    <location>
        <begin position="61"/>
        <end position="101"/>
    </location>
</feature>
<dbReference type="InterPro" id="IPR011029">
    <property type="entry name" value="DEATH-like_dom_sf"/>
</dbReference>
<organism evidence="13 14">
    <name type="scientific">Meleagris gallopavo</name>
    <name type="common">Wild turkey</name>
    <dbReference type="NCBI Taxonomy" id="9103"/>
    <lineage>
        <taxon>Eukaryota</taxon>
        <taxon>Metazoa</taxon>
        <taxon>Chordata</taxon>
        <taxon>Craniata</taxon>
        <taxon>Vertebrata</taxon>
        <taxon>Euteleostomi</taxon>
        <taxon>Archelosauria</taxon>
        <taxon>Archosauria</taxon>
        <taxon>Dinosauria</taxon>
        <taxon>Saurischia</taxon>
        <taxon>Theropoda</taxon>
        <taxon>Coelurosauria</taxon>
        <taxon>Aves</taxon>
        <taxon>Neognathae</taxon>
        <taxon>Galloanserae</taxon>
        <taxon>Galliformes</taxon>
        <taxon>Phasianidae</taxon>
        <taxon>Meleagridinae</taxon>
        <taxon>Meleagris</taxon>
    </lineage>
</organism>
<dbReference type="SMART" id="SM00005">
    <property type="entry name" value="DEATH"/>
    <property type="match status" value="1"/>
</dbReference>
<dbReference type="GO" id="GO:0004888">
    <property type="term" value="F:transmembrane signaling receptor activity"/>
    <property type="evidence" value="ECO:0007669"/>
    <property type="project" value="UniProtKB-ARBA"/>
</dbReference>
<dbReference type="SUPFAM" id="SSF57586">
    <property type="entry name" value="TNF receptor-like"/>
    <property type="match status" value="2"/>
</dbReference>
<name>A0A803XSF9_MELGA</name>
<dbReference type="Ensembl" id="ENSMGAT00000028076.1">
    <property type="protein sequence ID" value="ENSMGAP00000022455.1"/>
    <property type="gene ID" value="ENSMGAG00000001239.3"/>
</dbReference>
<dbReference type="InterPro" id="IPR001368">
    <property type="entry name" value="TNFR/NGFR_Cys_rich_reg"/>
</dbReference>
<feature type="disulfide bond" evidence="10">
    <location>
        <begin position="80"/>
        <end position="93"/>
    </location>
</feature>
<feature type="disulfide bond" evidence="10">
    <location>
        <begin position="83"/>
        <end position="101"/>
    </location>
</feature>
<dbReference type="SMART" id="SM00208">
    <property type="entry name" value="TNFR"/>
    <property type="match status" value="2"/>
</dbReference>
<dbReference type="PANTHER" id="PTHR46330:SF17">
    <property type="entry name" value="TUMOR NECROSIS FACTOR RECEPTOR SUPERFAMILY, MEMBER 10B"/>
    <property type="match status" value="1"/>
</dbReference>
<keyword evidence="4" id="KW-0677">Repeat</keyword>
<evidence type="ECO:0000313" key="13">
    <source>
        <dbReference type="Ensembl" id="ENSMGAP00000022455.1"/>
    </source>
</evidence>
<evidence type="ECO:0000256" key="1">
    <source>
        <dbReference type="ARBA" id="ARBA00004370"/>
    </source>
</evidence>